<keyword evidence="2" id="KW-1185">Reference proteome</keyword>
<dbReference type="Proteomes" id="UP001604277">
    <property type="component" value="Unassembled WGS sequence"/>
</dbReference>
<organism evidence="1 2">
    <name type="scientific">Forsythia ovata</name>
    <dbReference type="NCBI Taxonomy" id="205694"/>
    <lineage>
        <taxon>Eukaryota</taxon>
        <taxon>Viridiplantae</taxon>
        <taxon>Streptophyta</taxon>
        <taxon>Embryophyta</taxon>
        <taxon>Tracheophyta</taxon>
        <taxon>Spermatophyta</taxon>
        <taxon>Magnoliopsida</taxon>
        <taxon>eudicotyledons</taxon>
        <taxon>Gunneridae</taxon>
        <taxon>Pentapetalae</taxon>
        <taxon>asterids</taxon>
        <taxon>lamiids</taxon>
        <taxon>Lamiales</taxon>
        <taxon>Oleaceae</taxon>
        <taxon>Forsythieae</taxon>
        <taxon>Forsythia</taxon>
    </lineage>
</organism>
<evidence type="ECO:0000313" key="1">
    <source>
        <dbReference type="EMBL" id="KAL2538344.1"/>
    </source>
</evidence>
<name>A0ABD1VLV2_9LAMI</name>
<sequence length="150" mass="16021">MDAAEGTGGGGAWAPSTRYKGRSWMASSVAPISLCSIILEFASSPKLLYVSFLDSWGLLEESSNTTFPYMMTDSVLCKLEATSPSLLALAFFSRTAVAILDCPTFTNLFNGGLGRAEQGHFVTEPSPLVHIFGFFTKDVSSSYATFSSSS</sequence>
<accession>A0ABD1VLV2</accession>
<evidence type="ECO:0000313" key="2">
    <source>
        <dbReference type="Proteomes" id="UP001604277"/>
    </source>
</evidence>
<reference evidence="2" key="1">
    <citation type="submission" date="2024-07" db="EMBL/GenBank/DDBJ databases">
        <title>Two chromosome-level genome assemblies of Korean endemic species Abeliophyllum distichum and Forsythia ovata (Oleaceae).</title>
        <authorList>
            <person name="Jang H."/>
        </authorList>
    </citation>
    <scope>NUCLEOTIDE SEQUENCE [LARGE SCALE GENOMIC DNA]</scope>
</reference>
<gene>
    <name evidence="1" type="ORF">Fot_19735</name>
</gene>
<proteinExistence type="predicted"/>
<protein>
    <submittedName>
        <fullName evidence="1">Uncharacterized protein</fullName>
    </submittedName>
</protein>
<dbReference type="AlphaFoldDB" id="A0ABD1VLV2"/>
<dbReference type="EMBL" id="JBFOLJ010000005">
    <property type="protein sequence ID" value="KAL2538344.1"/>
    <property type="molecule type" value="Genomic_DNA"/>
</dbReference>
<comment type="caution">
    <text evidence="1">The sequence shown here is derived from an EMBL/GenBank/DDBJ whole genome shotgun (WGS) entry which is preliminary data.</text>
</comment>